<dbReference type="Pfam" id="PF04932">
    <property type="entry name" value="Wzy_C"/>
    <property type="match status" value="1"/>
</dbReference>
<dbReference type="InterPro" id="IPR007016">
    <property type="entry name" value="O-antigen_ligase-rel_domated"/>
</dbReference>
<comment type="subcellular location">
    <subcellularLocation>
        <location evidence="1">Membrane</location>
        <topology evidence="1">Multi-pass membrane protein</topology>
    </subcellularLocation>
</comment>
<gene>
    <name evidence="7" type="ORF">GCM10025791_21560</name>
</gene>
<evidence type="ECO:0000313" key="8">
    <source>
        <dbReference type="Proteomes" id="UP001409585"/>
    </source>
</evidence>
<accession>A0AAV3U2I7</accession>
<sequence length="421" mass="46630">MKLAVQTETTKPALSATFAARWRVFWGYCLAVGIYAITVGFFVFPSNGGIQSSYYSLVALPTLMIMVTKPSLAVHGRWLLLFLGAPLFLAISSFWSDPNVATTYREPSFFIKMLAILAFLYFAIAYVMQTYKHFSGLWVIVLGWVAGASALVGLVDYLVQHHGAIPGQWPRFKGIAWGGDTNRVAAFYTVGFLACVYLAYFKQGLCQVISVLCALPPVLVVMLAQSKVPFLVIVATVLLVIATRVTTRDWRWLAAGAVVFVGLGLWLSLGTNTFARVYSFFIRWELWQAAIASLNDNWLWGTGLNYRVSLTVDGTVFGQPHNFLVDTLRFAGVIGLTLLVAQMVATLVVVIKSLPSMPIMWFYGGWFLSGVGTALVEAQQPLMRPSYVWFLYWLPTVFIWHAYQSNKLPSEGATSAQVGES</sequence>
<feature type="transmembrane region" description="Helical" evidence="5">
    <location>
        <begin position="184"/>
        <end position="201"/>
    </location>
</feature>
<feature type="transmembrane region" description="Helical" evidence="5">
    <location>
        <begin position="230"/>
        <end position="247"/>
    </location>
</feature>
<dbReference type="AlphaFoldDB" id="A0AAV3U2I7"/>
<proteinExistence type="predicted"/>
<keyword evidence="4 5" id="KW-0472">Membrane</keyword>
<evidence type="ECO:0000256" key="3">
    <source>
        <dbReference type="ARBA" id="ARBA00022989"/>
    </source>
</evidence>
<name>A0AAV3U2I7_9ALTE</name>
<feature type="transmembrane region" description="Helical" evidence="5">
    <location>
        <begin position="135"/>
        <end position="159"/>
    </location>
</feature>
<dbReference type="RefSeq" id="WP_345421481.1">
    <property type="nucleotide sequence ID" value="NZ_AP031496.1"/>
</dbReference>
<evidence type="ECO:0000259" key="6">
    <source>
        <dbReference type="Pfam" id="PF04932"/>
    </source>
</evidence>
<evidence type="ECO:0000256" key="4">
    <source>
        <dbReference type="ARBA" id="ARBA00023136"/>
    </source>
</evidence>
<feature type="transmembrane region" description="Helical" evidence="5">
    <location>
        <begin position="25"/>
        <end position="44"/>
    </location>
</feature>
<protein>
    <recommendedName>
        <fullName evidence="6">O-antigen ligase-related domain-containing protein</fullName>
    </recommendedName>
</protein>
<comment type="caution">
    <text evidence="7">The sequence shown here is derived from an EMBL/GenBank/DDBJ whole genome shotgun (WGS) entry which is preliminary data.</text>
</comment>
<dbReference type="GO" id="GO:0016020">
    <property type="term" value="C:membrane"/>
    <property type="evidence" value="ECO:0007669"/>
    <property type="project" value="UniProtKB-SubCell"/>
</dbReference>
<evidence type="ECO:0000256" key="5">
    <source>
        <dbReference type="SAM" id="Phobius"/>
    </source>
</evidence>
<feature type="domain" description="O-antigen ligase-related" evidence="6">
    <location>
        <begin position="215"/>
        <end position="340"/>
    </location>
</feature>
<feature type="transmembrane region" description="Helical" evidence="5">
    <location>
        <begin position="358"/>
        <end position="375"/>
    </location>
</feature>
<dbReference type="PANTHER" id="PTHR37422">
    <property type="entry name" value="TEICHURONIC ACID BIOSYNTHESIS PROTEIN TUAE"/>
    <property type="match status" value="1"/>
</dbReference>
<feature type="transmembrane region" description="Helical" evidence="5">
    <location>
        <begin position="330"/>
        <end position="351"/>
    </location>
</feature>
<reference evidence="8" key="1">
    <citation type="journal article" date="2019" name="Int. J. Syst. Evol. Microbiol.">
        <title>The Global Catalogue of Microorganisms (GCM) 10K type strain sequencing project: providing services to taxonomists for standard genome sequencing and annotation.</title>
        <authorList>
            <consortium name="The Broad Institute Genomics Platform"/>
            <consortium name="The Broad Institute Genome Sequencing Center for Infectious Disease"/>
            <person name="Wu L."/>
            <person name="Ma J."/>
        </authorList>
    </citation>
    <scope>NUCLEOTIDE SEQUENCE [LARGE SCALE GENOMIC DNA]</scope>
    <source>
        <strain evidence="8">JCM 19134</strain>
    </source>
</reference>
<evidence type="ECO:0000256" key="2">
    <source>
        <dbReference type="ARBA" id="ARBA00022692"/>
    </source>
</evidence>
<feature type="transmembrane region" description="Helical" evidence="5">
    <location>
        <begin position="79"/>
        <end position="96"/>
    </location>
</feature>
<feature type="transmembrane region" description="Helical" evidence="5">
    <location>
        <begin position="387"/>
        <end position="403"/>
    </location>
</feature>
<feature type="transmembrane region" description="Helical" evidence="5">
    <location>
        <begin position="108"/>
        <end position="128"/>
    </location>
</feature>
<dbReference type="Proteomes" id="UP001409585">
    <property type="component" value="Unassembled WGS sequence"/>
</dbReference>
<dbReference type="EMBL" id="BAABLX010000016">
    <property type="protein sequence ID" value="GAA4942684.1"/>
    <property type="molecule type" value="Genomic_DNA"/>
</dbReference>
<dbReference type="PANTHER" id="PTHR37422:SF13">
    <property type="entry name" value="LIPOPOLYSACCHARIDE BIOSYNTHESIS PROTEIN PA4999-RELATED"/>
    <property type="match status" value="1"/>
</dbReference>
<keyword evidence="3 5" id="KW-1133">Transmembrane helix</keyword>
<keyword evidence="2 5" id="KW-0812">Transmembrane</keyword>
<evidence type="ECO:0000256" key="1">
    <source>
        <dbReference type="ARBA" id="ARBA00004141"/>
    </source>
</evidence>
<organism evidence="7 8">
    <name type="scientific">Halioxenophilus aromaticivorans</name>
    <dbReference type="NCBI Taxonomy" id="1306992"/>
    <lineage>
        <taxon>Bacteria</taxon>
        <taxon>Pseudomonadati</taxon>
        <taxon>Pseudomonadota</taxon>
        <taxon>Gammaproteobacteria</taxon>
        <taxon>Alteromonadales</taxon>
        <taxon>Alteromonadaceae</taxon>
        <taxon>Halioxenophilus</taxon>
    </lineage>
</organism>
<feature type="transmembrane region" description="Helical" evidence="5">
    <location>
        <begin position="252"/>
        <end position="269"/>
    </location>
</feature>
<keyword evidence="8" id="KW-1185">Reference proteome</keyword>
<evidence type="ECO:0000313" key="7">
    <source>
        <dbReference type="EMBL" id="GAA4942684.1"/>
    </source>
</evidence>
<dbReference type="InterPro" id="IPR051533">
    <property type="entry name" value="WaaL-like"/>
</dbReference>